<dbReference type="Proteomes" id="UP000249300">
    <property type="component" value="Chromosome 1"/>
</dbReference>
<sequence length="38" mass="4193">MGESVRSTYDLTQYPESNTANLFDMNTAITNSLHGEQG</sequence>
<reference evidence="1 2" key="1">
    <citation type="submission" date="2018-06" db="EMBL/GenBank/DDBJ databases">
        <authorList>
            <consortium name="Pathogen Informatics"/>
            <person name="Doyle S."/>
        </authorList>
    </citation>
    <scope>NUCLEOTIDE SEQUENCE [LARGE SCALE GENOMIC DNA]</scope>
    <source>
        <strain evidence="1 2">NCTC12858</strain>
    </source>
</reference>
<proteinExistence type="predicted"/>
<dbReference type="AlphaFoldDB" id="A0A2X4PJC3"/>
<keyword evidence="2" id="KW-1185">Reference proteome</keyword>
<name>A0A2X4PJC3_9PORP</name>
<dbReference type="EMBL" id="LS483447">
    <property type="protein sequence ID" value="SQH72780.1"/>
    <property type="molecule type" value="Genomic_DNA"/>
</dbReference>
<gene>
    <name evidence="1" type="ORF">NCTC12858_00609</name>
</gene>
<protein>
    <submittedName>
        <fullName evidence="1">Uncharacterized protein</fullName>
    </submittedName>
</protein>
<accession>A0A2X4PJC3</accession>
<dbReference type="KEGG" id="pcre:NCTC12858_00609"/>
<organism evidence="1 2">
    <name type="scientific">Porphyromonas crevioricanis</name>
    <dbReference type="NCBI Taxonomy" id="393921"/>
    <lineage>
        <taxon>Bacteria</taxon>
        <taxon>Pseudomonadati</taxon>
        <taxon>Bacteroidota</taxon>
        <taxon>Bacteroidia</taxon>
        <taxon>Bacteroidales</taxon>
        <taxon>Porphyromonadaceae</taxon>
        <taxon>Porphyromonas</taxon>
    </lineage>
</organism>
<evidence type="ECO:0000313" key="2">
    <source>
        <dbReference type="Proteomes" id="UP000249300"/>
    </source>
</evidence>
<evidence type="ECO:0000313" key="1">
    <source>
        <dbReference type="EMBL" id="SQH72780.1"/>
    </source>
</evidence>